<dbReference type="AlphaFoldDB" id="A0A0G0RLV5"/>
<protein>
    <submittedName>
        <fullName evidence="1">Uncharacterized protein</fullName>
    </submittedName>
</protein>
<dbReference type="EMBL" id="LBYI01000005">
    <property type="protein sequence ID" value="KKR50881.1"/>
    <property type="molecule type" value="Genomic_DNA"/>
</dbReference>
<dbReference type="Proteomes" id="UP000034531">
    <property type="component" value="Unassembled WGS sequence"/>
</dbReference>
<accession>A0A0G0RLV5</accession>
<organism evidence="1 2">
    <name type="scientific">Candidatus Curtissbacteria bacterium GW2011_GWA1_40_16</name>
    <dbReference type="NCBI Taxonomy" id="1618405"/>
    <lineage>
        <taxon>Bacteria</taxon>
        <taxon>Candidatus Curtissiibacteriota</taxon>
    </lineage>
</organism>
<sequence length="137" mass="14856">MFLPLTVDCVLATGDGEAWVASSVAPFTSSGAKTANVWARAFICSCQSEIVAPRDAVTSRRGWFETSESSIRFAVTVPSAVLNLAMTCFESGPQLNWAFEKSNEAVFLAISLVPWRKAKMLSVIGKMYTPPFTPETP</sequence>
<reference evidence="1 2" key="1">
    <citation type="journal article" date="2015" name="Nature">
        <title>rRNA introns, odd ribosomes, and small enigmatic genomes across a large radiation of phyla.</title>
        <authorList>
            <person name="Brown C.T."/>
            <person name="Hug L.A."/>
            <person name="Thomas B.C."/>
            <person name="Sharon I."/>
            <person name="Castelle C.J."/>
            <person name="Singh A."/>
            <person name="Wilkins M.J."/>
            <person name="Williams K.H."/>
            <person name="Banfield J.F."/>
        </authorList>
    </citation>
    <scope>NUCLEOTIDE SEQUENCE [LARGE SCALE GENOMIC DNA]</scope>
</reference>
<name>A0A0G0RLV5_9BACT</name>
<comment type="caution">
    <text evidence="1">The sequence shown here is derived from an EMBL/GenBank/DDBJ whole genome shotgun (WGS) entry which is preliminary data.</text>
</comment>
<evidence type="ECO:0000313" key="1">
    <source>
        <dbReference type="EMBL" id="KKR50881.1"/>
    </source>
</evidence>
<gene>
    <name evidence="1" type="ORF">UT84_C0005G0027</name>
</gene>
<proteinExistence type="predicted"/>
<evidence type="ECO:0000313" key="2">
    <source>
        <dbReference type="Proteomes" id="UP000034531"/>
    </source>
</evidence>